<dbReference type="EMBL" id="CP002959">
    <property type="protein sequence ID" value="AFM12194.1"/>
    <property type="molecule type" value="Genomic_DNA"/>
</dbReference>
<accession>I4B4I7</accession>
<dbReference type="Proteomes" id="UP000006048">
    <property type="component" value="Chromosome"/>
</dbReference>
<reference evidence="1 2" key="1">
    <citation type="submission" date="2012-06" db="EMBL/GenBank/DDBJ databases">
        <title>The complete chromosome of genome of Turneriella parva DSM 21527.</title>
        <authorList>
            <consortium name="US DOE Joint Genome Institute (JGI-PGF)"/>
            <person name="Lucas S."/>
            <person name="Han J."/>
            <person name="Lapidus A."/>
            <person name="Bruce D."/>
            <person name="Goodwin L."/>
            <person name="Pitluck S."/>
            <person name="Peters L."/>
            <person name="Kyrpides N."/>
            <person name="Mavromatis K."/>
            <person name="Ivanova N."/>
            <person name="Mikhailova N."/>
            <person name="Chertkov O."/>
            <person name="Detter J.C."/>
            <person name="Tapia R."/>
            <person name="Han C."/>
            <person name="Land M."/>
            <person name="Hauser L."/>
            <person name="Markowitz V."/>
            <person name="Cheng J.-F."/>
            <person name="Hugenholtz P."/>
            <person name="Woyke T."/>
            <person name="Wu D."/>
            <person name="Gronow S."/>
            <person name="Wellnitz S."/>
            <person name="Brambilla E."/>
            <person name="Klenk H.-P."/>
            <person name="Eisen J.A."/>
        </authorList>
    </citation>
    <scope>NUCLEOTIDE SEQUENCE [LARGE SCALE GENOMIC DNA]</scope>
    <source>
        <strain evidence="2">ATCC BAA-1111 / DSM 21527 / NCTC 11395 / H</strain>
    </source>
</reference>
<dbReference type="STRING" id="869212.Turpa_1546"/>
<name>I4B4I7_TURPD</name>
<gene>
    <name evidence="1" type="ordered locus">Turpa_1546</name>
</gene>
<dbReference type="RefSeq" id="WP_014802705.1">
    <property type="nucleotide sequence ID" value="NC_018020.1"/>
</dbReference>
<keyword evidence="2" id="KW-1185">Reference proteome</keyword>
<evidence type="ECO:0000313" key="2">
    <source>
        <dbReference type="Proteomes" id="UP000006048"/>
    </source>
</evidence>
<protein>
    <submittedName>
        <fullName evidence="1">Uncharacterized protein</fullName>
    </submittedName>
</protein>
<dbReference type="AlphaFoldDB" id="I4B4I7"/>
<proteinExistence type="predicted"/>
<evidence type="ECO:0000313" key="1">
    <source>
        <dbReference type="EMBL" id="AFM12194.1"/>
    </source>
</evidence>
<sequence>MKMIQSLILFGLTAAAIFAGPRNRPVNDLQRLLAMHQSEMQAVFAGMANGNAALPAFFCDVSFTNDRQVENFLRNVSASAAPGQVYSQVSFTKMVAVGGDVRSVSYQMVNDGANVTLVKSSNINGQMLRAVYEFDSAARKLKTGAFDGKKAIKNSEYSI</sequence>
<dbReference type="HOGENOM" id="CLU_1659965_0_0_12"/>
<dbReference type="KEGG" id="tpx:Turpa_1546"/>
<organism evidence="1 2">
    <name type="scientific">Turneriella parva (strain ATCC BAA-1111 / DSM 21527 / NCTC 11395 / H)</name>
    <name type="common">Leptospira parva</name>
    <dbReference type="NCBI Taxonomy" id="869212"/>
    <lineage>
        <taxon>Bacteria</taxon>
        <taxon>Pseudomonadati</taxon>
        <taxon>Spirochaetota</taxon>
        <taxon>Spirochaetia</taxon>
        <taxon>Leptospirales</taxon>
        <taxon>Leptospiraceae</taxon>
        <taxon>Turneriella</taxon>
    </lineage>
</organism>
<dbReference type="PATRIC" id="fig|869212.3.peg.1540"/>